<keyword evidence="5 8" id="KW-0680">Restriction system</keyword>
<proteinExistence type="inferred from homology"/>
<evidence type="ECO:0000256" key="3">
    <source>
        <dbReference type="ARBA" id="ARBA00022679"/>
    </source>
</evidence>
<evidence type="ECO:0000256" key="5">
    <source>
        <dbReference type="ARBA" id="ARBA00022747"/>
    </source>
</evidence>
<accession>A0ABT8M8R8</accession>
<keyword evidence="4 8" id="KW-0949">S-adenosyl-L-methionine</keyword>
<keyword evidence="3" id="KW-0808">Transferase</keyword>
<dbReference type="EMBL" id="VCYH01000003">
    <property type="protein sequence ID" value="MDN7024318.1"/>
    <property type="molecule type" value="Genomic_DNA"/>
</dbReference>
<evidence type="ECO:0000256" key="1">
    <source>
        <dbReference type="ARBA" id="ARBA00010203"/>
    </source>
</evidence>
<comment type="caution">
    <text evidence="10">The sequence shown here is derived from an EMBL/GenBank/DDBJ whole genome shotgun (WGS) entry which is preliminary data.</text>
</comment>
<name>A0ABT8M8R8_9EURY</name>
<dbReference type="PRINTS" id="PR00508">
    <property type="entry name" value="S21N4MTFRASE"/>
</dbReference>
<evidence type="ECO:0000313" key="10">
    <source>
        <dbReference type="EMBL" id="MDN7024318.1"/>
    </source>
</evidence>
<gene>
    <name evidence="10" type="ORF">FGU65_05325</name>
</gene>
<evidence type="ECO:0000256" key="6">
    <source>
        <dbReference type="ARBA" id="ARBA00023125"/>
    </source>
</evidence>
<sequence>MIRVAGKTARRGETGGAAGGGLTVNTIHTIDCIAGMQQLAANSVDIIVTSPPYNIGKDYNTYDDRQPREEYLDWIETVAVAAKRVLKEDGSFFLNIGGRPADPWIPFDVVQRFRPHYHLQNVIHWVKSIAIEKAAVGNYDRIVGDVAVGHYQPVNSPRFLSQCHEHVFHFTGHGDVHLEKLAVGVPYQDKSNIGRWKAAGRDLRDRGNTWFIPYRTIRSSRPHPTAFPEKLPEMCIRLHGCSAETLVLDPFMGIGSTACACTVLGVRYIGFEIDEEYAAIARERVAALR</sequence>
<dbReference type="Gene3D" id="3.40.50.150">
    <property type="entry name" value="Vaccinia Virus protein VP39"/>
    <property type="match status" value="1"/>
</dbReference>
<dbReference type="PANTHER" id="PTHR13370:SF3">
    <property type="entry name" value="TRNA (GUANINE(10)-N2)-METHYLTRANSFERASE HOMOLOG"/>
    <property type="match status" value="1"/>
</dbReference>
<dbReference type="PROSITE" id="PS00093">
    <property type="entry name" value="N4_MTASE"/>
    <property type="match status" value="1"/>
</dbReference>
<comment type="catalytic activity">
    <reaction evidence="7 8">
        <text>a 2'-deoxycytidine in DNA + S-adenosyl-L-methionine = an N(4)-methyl-2'-deoxycytidine in DNA + S-adenosyl-L-homocysteine + H(+)</text>
        <dbReference type="Rhea" id="RHEA:16857"/>
        <dbReference type="Rhea" id="RHEA-COMP:11369"/>
        <dbReference type="Rhea" id="RHEA-COMP:13674"/>
        <dbReference type="ChEBI" id="CHEBI:15378"/>
        <dbReference type="ChEBI" id="CHEBI:57856"/>
        <dbReference type="ChEBI" id="CHEBI:59789"/>
        <dbReference type="ChEBI" id="CHEBI:85452"/>
        <dbReference type="ChEBI" id="CHEBI:137933"/>
        <dbReference type="EC" id="2.1.1.113"/>
    </reaction>
</comment>
<dbReference type="RefSeq" id="WP_301663414.1">
    <property type="nucleotide sequence ID" value="NZ_VCYH01000003.1"/>
</dbReference>
<dbReference type="PANTHER" id="PTHR13370">
    <property type="entry name" value="RNA METHYLASE-RELATED"/>
    <property type="match status" value="1"/>
</dbReference>
<feature type="domain" description="DNA methylase N-4/N-6" evidence="9">
    <location>
        <begin position="44"/>
        <end position="282"/>
    </location>
</feature>
<dbReference type="EC" id="2.1.1.113" evidence="8"/>
<dbReference type="Pfam" id="PF01555">
    <property type="entry name" value="N6_N4_Mtase"/>
    <property type="match status" value="1"/>
</dbReference>
<dbReference type="InterPro" id="IPR002941">
    <property type="entry name" value="DNA_methylase_N4/N6"/>
</dbReference>
<keyword evidence="6" id="KW-0238">DNA-binding</keyword>
<protein>
    <recommendedName>
        <fullName evidence="8">Type II methyltransferase</fullName>
        <ecNumber evidence="8">2.1.1.113</ecNumber>
    </recommendedName>
    <alternativeName>
        <fullName evidence="8">N-4 cytosine-specific methyltransferase</fullName>
    </alternativeName>
</protein>
<evidence type="ECO:0000256" key="2">
    <source>
        <dbReference type="ARBA" id="ARBA00022603"/>
    </source>
</evidence>
<evidence type="ECO:0000256" key="4">
    <source>
        <dbReference type="ARBA" id="ARBA00022691"/>
    </source>
</evidence>
<evidence type="ECO:0000313" key="11">
    <source>
        <dbReference type="Proteomes" id="UP001168338"/>
    </source>
</evidence>
<keyword evidence="2 8" id="KW-0489">Methyltransferase</keyword>
<dbReference type="Proteomes" id="UP001168338">
    <property type="component" value="Unassembled WGS sequence"/>
</dbReference>
<evidence type="ECO:0000259" key="9">
    <source>
        <dbReference type="Pfam" id="PF01555"/>
    </source>
</evidence>
<dbReference type="SUPFAM" id="SSF53335">
    <property type="entry name" value="S-adenosyl-L-methionine-dependent methyltransferases"/>
    <property type="match status" value="1"/>
</dbReference>
<organism evidence="10 11">
    <name type="scientific">Methanoculleus frigidifontis</name>
    <dbReference type="NCBI Taxonomy" id="2584085"/>
    <lineage>
        <taxon>Archaea</taxon>
        <taxon>Methanobacteriati</taxon>
        <taxon>Methanobacteriota</taxon>
        <taxon>Stenosarchaea group</taxon>
        <taxon>Methanomicrobia</taxon>
        <taxon>Methanomicrobiales</taxon>
        <taxon>Methanomicrobiaceae</taxon>
        <taxon>Methanoculleus</taxon>
    </lineage>
</organism>
<dbReference type="InterPro" id="IPR029063">
    <property type="entry name" value="SAM-dependent_MTases_sf"/>
</dbReference>
<keyword evidence="11" id="KW-1185">Reference proteome</keyword>
<evidence type="ECO:0000256" key="7">
    <source>
        <dbReference type="ARBA" id="ARBA00049120"/>
    </source>
</evidence>
<reference evidence="10" key="1">
    <citation type="submission" date="2019-05" db="EMBL/GenBank/DDBJ databases">
        <title>Methanoculleus sp. FWC-SCC1, a methanogenic archaeon isolated from deep marine cold seep.</title>
        <authorList>
            <person name="Chen Y.-W."/>
            <person name="Chen S.-C."/>
            <person name="Teng N.-H."/>
            <person name="Lai M.-C."/>
        </authorList>
    </citation>
    <scope>NUCLEOTIDE SEQUENCE</scope>
    <source>
        <strain evidence="10">FWC-SCC1</strain>
    </source>
</reference>
<dbReference type="InterPro" id="IPR001091">
    <property type="entry name" value="RM_Methyltransferase"/>
</dbReference>
<dbReference type="InterPro" id="IPR017985">
    <property type="entry name" value="MeTrfase_CN4_CS"/>
</dbReference>
<comment type="similarity">
    <text evidence="1">Belongs to the N(4)/N(6)-methyltransferase family. N(4) subfamily.</text>
</comment>
<evidence type="ECO:0000256" key="8">
    <source>
        <dbReference type="RuleBase" id="RU362026"/>
    </source>
</evidence>